<evidence type="ECO:0000313" key="3">
    <source>
        <dbReference type="Proteomes" id="UP000324897"/>
    </source>
</evidence>
<dbReference type="EMBL" id="RWGY01000087">
    <property type="protein sequence ID" value="TVU04191.1"/>
    <property type="molecule type" value="Genomic_DNA"/>
</dbReference>
<keyword evidence="3" id="KW-1185">Reference proteome</keyword>
<evidence type="ECO:0000313" key="2">
    <source>
        <dbReference type="EMBL" id="TVU04191.1"/>
    </source>
</evidence>
<dbReference type="Gene3D" id="1.20.1280.50">
    <property type="match status" value="1"/>
</dbReference>
<sequence length="426" mass="47705">MASGADHISNLPEGVLHHILALLPAEDAVRTSVLAHRWRDLWRSAPAARIAGSKGWAGGIDAFRAFVDGLLDHRRWDAPLDSCDFDLEVDPADVPAIDRDGNIWIRRALRRHVRELRFRLDTTNPRLPFTLSDQPFSSQLLARLELFGVEGNAGVLDFSRCPALEELKMEGCSVGSLDMRSPSLKHLSIKYCIFYSNYRTCLSFPSLVSFKFMTNVGRAPLLESMPSLARAKVRFDHYFDDKCRNGRLDDDCGDGCNGCHYYYGPDDYDCVFLEGLTEASHLYLDLKWCPTFSKLKTLVLHKWFVTADFRALTWFLHNTPLLENLILIPSKVPDNLIKTEGSYKPSGQSLASGHLKLVTVICKEVDQIVLNILKILNANGIHLEKISIKCSGGFTILLTSCLADGQVGGQWQDPITFSTEWSLSNG</sequence>
<dbReference type="OrthoDB" id="680662at2759"/>
<dbReference type="Gramene" id="TVU04191">
    <property type="protein sequence ID" value="TVU04191"/>
    <property type="gene ID" value="EJB05_50216"/>
</dbReference>
<proteinExistence type="predicted"/>
<dbReference type="Gene3D" id="3.80.10.10">
    <property type="entry name" value="Ribonuclease Inhibitor"/>
    <property type="match status" value="1"/>
</dbReference>
<evidence type="ECO:0000259" key="1">
    <source>
        <dbReference type="PROSITE" id="PS50181"/>
    </source>
</evidence>
<dbReference type="PROSITE" id="PS50181">
    <property type="entry name" value="FBOX"/>
    <property type="match status" value="1"/>
</dbReference>
<protein>
    <recommendedName>
        <fullName evidence="1">F-box domain-containing protein</fullName>
    </recommendedName>
</protein>
<reference evidence="2 3" key="1">
    <citation type="journal article" date="2019" name="Sci. Rep.">
        <title>A high-quality genome of Eragrostis curvula grass provides insights into Poaceae evolution and supports new strategies to enhance forage quality.</title>
        <authorList>
            <person name="Carballo J."/>
            <person name="Santos B.A.C.M."/>
            <person name="Zappacosta D."/>
            <person name="Garbus I."/>
            <person name="Selva J.P."/>
            <person name="Gallo C.A."/>
            <person name="Diaz A."/>
            <person name="Albertini E."/>
            <person name="Caccamo M."/>
            <person name="Echenique V."/>
        </authorList>
    </citation>
    <scope>NUCLEOTIDE SEQUENCE [LARGE SCALE GENOMIC DNA]</scope>
    <source>
        <strain evidence="3">cv. Victoria</strain>
        <tissue evidence="2">Leaf</tissue>
    </source>
</reference>
<dbReference type="SUPFAM" id="SSF52047">
    <property type="entry name" value="RNI-like"/>
    <property type="match status" value="1"/>
</dbReference>
<dbReference type="SUPFAM" id="SSF81383">
    <property type="entry name" value="F-box domain"/>
    <property type="match status" value="1"/>
</dbReference>
<dbReference type="InterPro" id="IPR053781">
    <property type="entry name" value="F-box_AtFBL13-like"/>
</dbReference>
<dbReference type="Pfam" id="PF00646">
    <property type="entry name" value="F-box"/>
    <property type="match status" value="1"/>
</dbReference>
<dbReference type="AlphaFoldDB" id="A0A5J9T075"/>
<dbReference type="PANTHER" id="PTHR34223:SF47">
    <property type="entry name" value="OS11G0207800 PROTEIN"/>
    <property type="match status" value="1"/>
</dbReference>
<feature type="non-terminal residue" evidence="2">
    <location>
        <position position="1"/>
    </location>
</feature>
<dbReference type="Proteomes" id="UP000324897">
    <property type="component" value="Unassembled WGS sequence"/>
</dbReference>
<comment type="caution">
    <text evidence="2">The sequence shown here is derived from an EMBL/GenBank/DDBJ whole genome shotgun (WGS) entry which is preliminary data.</text>
</comment>
<dbReference type="InterPro" id="IPR001810">
    <property type="entry name" value="F-box_dom"/>
</dbReference>
<dbReference type="InterPro" id="IPR036047">
    <property type="entry name" value="F-box-like_dom_sf"/>
</dbReference>
<gene>
    <name evidence="2" type="ORF">EJB05_50216</name>
</gene>
<name>A0A5J9T075_9POAL</name>
<organism evidence="2 3">
    <name type="scientific">Eragrostis curvula</name>
    <name type="common">weeping love grass</name>
    <dbReference type="NCBI Taxonomy" id="38414"/>
    <lineage>
        <taxon>Eukaryota</taxon>
        <taxon>Viridiplantae</taxon>
        <taxon>Streptophyta</taxon>
        <taxon>Embryophyta</taxon>
        <taxon>Tracheophyta</taxon>
        <taxon>Spermatophyta</taxon>
        <taxon>Magnoliopsida</taxon>
        <taxon>Liliopsida</taxon>
        <taxon>Poales</taxon>
        <taxon>Poaceae</taxon>
        <taxon>PACMAD clade</taxon>
        <taxon>Chloridoideae</taxon>
        <taxon>Eragrostideae</taxon>
        <taxon>Eragrostidinae</taxon>
        <taxon>Eragrostis</taxon>
    </lineage>
</organism>
<accession>A0A5J9T075</accession>
<dbReference type="InterPro" id="IPR032675">
    <property type="entry name" value="LRR_dom_sf"/>
</dbReference>
<dbReference type="CDD" id="cd22160">
    <property type="entry name" value="F-box_AtFBL13-like"/>
    <property type="match status" value="1"/>
</dbReference>
<dbReference type="PANTHER" id="PTHR34223">
    <property type="entry name" value="OS11G0201299 PROTEIN"/>
    <property type="match status" value="1"/>
</dbReference>
<feature type="domain" description="F-box" evidence="1">
    <location>
        <begin position="5"/>
        <end position="41"/>
    </location>
</feature>
<dbReference type="InterPro" id="IPR053197">
    <property type="entry name" value="F-box_SCFL_complex_component"/>
</dbReference>